<dbReference type="EMBL" id="JAJVDC020000250">
    <property type="protein sequence ID" value="KAL1616869.1"/>
    <property type="molecule type" value="Genomic_DNA"/>
</dbReference>
<dbReference type="PANTHER" id="PTHR40621">
    <property type="entry name" value="TRANSCRIPTION FACTOR KAPC-RELATED"/>
    <property type="match status" value="1"/>
</dbReference>
<dbReference type="SUPFAM" id="SSF57959">
    <property type="entry name" value="Leucine zipper domain"/>
    <property type="match status" value="1"/>
</dbReference>
<evidence type="ECO:0000256" key="1">
    <source>
        <dbReference type="ARBA" id="ARBA00004123"/>
    </source>
</evidence>
<evidence type="ECO:0000256" key="3">
    <source>
        <dbReference type="SAM" id="Coils"/>
    </source>
</evidence>
<dbReference type="CDD" id="cd14688">
    <property type="entry name" value="bZIP_YAP"/>
    <property type="match status" value="1"/>
</dbReference>
<comment type="caution">
    <text evidence="5">The sequence shown here is derived from an EMBL/GenBank/DDBJ whole genome shotgun (WGS) entry which is preliminary data.</text>
</comment>
<feature type="domain" description="BZIP" evidence="4">
    <location>
        <begin position="39"/>
        <end position="54"/>
    </location>
</feature>
<keyword evidence="6" id="KW-1185">Reference proteome</keyword>
<evidence type="ECO:0000313" key="6">
    <source>
        <dbReference type="Proteomes" id="UP001521116"/>
    </source>
</evidence>
<reference evidence="5 6" key="1">
    <citation type="submission" date="2024-02" db="EMBL/GenBank/DDBJ databases">
        <title>De novo assembly and annotation of 12 fungi associated with fruit tree decline syndrome in Ontario, Canada.</title>
        <authorList>
            <person name="Sulman M."/>
            <person name="Ellouze W."/>
            <person name="Ilyukhin E."/>
        </authorList>
    </citation>
    <scope>NUCLEOTIDE SEQUENCE [LARGE SCALE GENOMIC DNA]</scope>
    <source>
        <strain evidence="5 6">M1-105</strain>
    </source>
</reference>
<dbReference type="PROSITE" id="PS00036">
    <property type="entry name" value="BZIP_BASIC"/>
    <property type="match status" value="1"/>
</dbReference>
<name>A0ABR3SC73_9PEZI</name>
<dbReference type="InterPro" id="IPR004827">
    <property type="entry name" value="bZIP"/>
</dbReference>
<dbReference type="InterPro" id="IPR046347">
    <property type="entry name" value="bZIP_sf"/>
</dbReference>
<keyword evidence="2" id="KW-0539">Nucleus</keyword>
<dbReference type="PANTHER" id="PTHR40621:SF6">
    <property type="entry name" value="AP-1-LIKE TRANSCRIPTION FACTOR YAP1-RELATED"/>
    <property type="match status" value="1"/>
</dbReference>
<protein>
    <recommendedName>
        <fullName evidence="4">BZIP domain-containing protein</fullName>
    </recommendedName>
</protein>
<gene>
    <name evidence="5" type="ORF">SLS56_011237</name>
</gene>
<organism evidence="5 6">
    <name type="scientific">Neofusicoccum ribis</name>
    <dbReference type="NCBI Taxonomy" id="45134"/>
    <lineage>
        <taxon>Eukaryota</taxon>
        <taxon>Fungi</taxon>
        <taxon>Dikarya</taxon>
        <taxon>Ascomycota</taxon>
        <taxon>Pezizomycotina</taxon>
        <taxon>Dothideomycetes</taxon>
        <taxon>Dothideomycetes incertae sedis</taxon>
        <taxon>Botryosphaeriales</taxon>
        <taxon>Botryosphaeriaceae</taxon>
        <taxon>Neofusicoccum</taxon>
    </lineage>
</organism>
<comment type="subcellular location">
    <subcellularLocation>
        <location evidence="1">Nucleus</location>
    </subcellularLocation>
</comment>
<accession>A0ABR3SC73</accession>
<keyword evidence="3" id="KW-0175">Coiled coil</keyword>
<evidence type="ECO:0000256" key="2">
    <source>
        <dbReference type="ARBA" id="ARBA00023242"/>
    </source>
</evidence>
<feature type="coiled-coil region" evidence="3">
    <location>
        <begin position="70"/>
        <end position="104"/>
    </location>
</feature>
<evidence type="ECO:0000313" key="5">
    <source>
        <dbReference type="EMBL" id="KAL1616869.1"/>
    </source>
</evidence>
<evidence type="ECO:0000259" key="4">
    <source>
        <dbReference type="PROSITE" id="PS00036"/>
    </source>
</evidence>
<proteinExistence type="predicted"/>
<dbReference type="InterPro" id="IPR050936">
    <property type="entry name" value="AP-1-like"/>
</dbReference>
<dbReference type="InterPro" id="IPR021833">
    <property type="entry name" value="DUF3425"/>
</dbReference>
<dbReference type="Pfam" id="PF11905">
    <property type="entry name" value="DUF3425"/>
    <property type="match status" value="1"/>
</dbReference>
<dbReference type="Gene3D" id="1.20.5.170">
    <property type="match status" value="1"/>
</dbReference>
<sequence length="564" mass="63674">MVQRRRPRDAETDPDNAAERKYGLIHDLSDQFAVLIELRRKLRNRMSQQAFRQRQVAYIRDLERRLERSGATDNERVAELEEENQRLRKQLTACRDRLASAQASLQSLCRLMHDTLSESAPTGIAPDSAEQEVPGELNADQQEDIAHDTMRPACTEPQLELVSALETGQRCQSGLDGESSPATMSFDQDEAYAEAMSTFDFLANAFPTPERTRDDHTNAEQDANMELPIGAEYTLCDEVPGIWSYGYQMGPSAYQHAMERSPRLRGSNIKSSNSIFSDHISSLRDCIWNKWQQIGEKQPADIRLYKLQQSVSVMFSMFNGLTRPLAMSWYTPTKWYNYISDLTTWQLSPTREMYARLHPRYRPSALQITESYPAFIDWSPFPALRDKLILTHAANPLIDDILLDMANSYVVETDLSLLVCTTRRPTPGYVHVWDIIQAMSDDDPSGTPSDDSATTLPAPSAAAIFQSPGRARLVFRLLRMDDGAAVYKLDPAVFAKHPELYSPELSDVVAVGAPLASSPPPLAAPQAQPVRVPIPHPVRLDRETLKVYRHFADWSLNAICDARW</sequence>
<dbReference type="Proteomes" id="UP001521116">
    <property type="component" value="Unassembled WGS sequence"/>
</dbReference>